<reference evidence="1 2" key="1">
    <citation type="journal article" date="2024" name="J Genomics">
        <title>Draft genome sequencing and assembly of Favolaschia claudopus CIRM-BRFM 2984 isolated from oak limbs.</title>
        <authorList>
            <person name="Navarro D."/>
            <person name="Drula E."/>
            <person name="Chaduli D."/>
            <person name="Cazenave R."/>
            <person name="Ahrendt S."/>
            <person name="Wang J."/>
            <person name="Lipzen A."/>
            <person name="Daum C."/>
            <person name="Barry K."/>
            <person name="Grigoriev I.V."/>
            <person name="Favel A."/>
            <person name="Rosso M.N."/>
            <person name="Martin F."/>
        </authorList>
    </citation>
    <scope>NUCLEOTIDE SEQUENCE [LARGE SCALE GENOMIC DNA]</scope>
    <source>
        <strain evidence="1 2">CIRM-BRFM 2984</strain>
    </source>
</reference>
<sequence>MQSAVEPRRVDRLWFPDGNLVLATDTALFRVYGGLLAQESPIFRDMLELAQPTNAEKMDDCPVVRLPDDGEDLEHFLKAIFDYKSNNEILFRQRWKPNV</sequence>
<evidence type="ECO:0000313" key="2">
    <source>
        <dbReference type="Proteomes" id="UP001362999"/>
    </source>
</evidence>
<protein>
    <recommendedName>
        <fullName evidence="3">BTB domain-containing protein</fullName>
    </recommendedName>
</protein>
<name>A0AAW0CCE8_9AGAR</name>
<gene>
    <name evidence="1" type="ORF">R3P38DRAFT_3184090</name>
</gene>
<accession>A0AAW0CCE8</accession>
<organism evidence="1 2">
    <name type="scientific">Favolaschia claudopus</name>
    <dbReference type="NCBI Taxonomy" id="2862362"/>
    <lineage>
        <taxon>Eukaryota</taxon>
        <taxon>Fungi</taxon>
        <taxon>Dikarya</taxon>
        <taxon>Basidiomycota</taxon>
        <taxon>Agaricomycotina</taxon>
        <taxon>Agaricomycetes</taxon>
        <taxon>Agaricomycetidae</taxon>
        <taxon>Agaricales</taxon>
        <taxon>Marasmiineae</taxon>
        <taxon>Mycenaceae</taxon>
        <taxon>Favolaschia</taxon>
    </lineage>
</organism>
<comment type="caution">
    <text evidence="1">The sequence shown here is derived from an EMBL/GenBank/DDBJ whole genome shotgun (WGS) entry which is preliminary data.</text>
</comment>
<proteinExistence type="predicted"/>
<dbReference type="Proteomes" id="UP001362999">
    <property type="component" value="Unassembled WGS sequence"/>
</dbReference>
<dbReference type="AlphaFoldDB" id="A0AAW0CCE8"/>
<keyword evidence="2" id="KW-1185">Reference proteome</keyword>
<dbReference type="EMBL" id="JAWWNJ010000019">
    <property type="protein sequence ID" value="KAK7036304.1"/>
    <property type="molecule type" value="Genomic_DNA"/>
</dbReference>
<evidence type="ECO:0000313" key="1">
    <source>
        <dbReference type="EMBL" id="KAK7036304.1"/>
    </source>
</evidence>
<evidence type="ECO:0008006" key="3">
    <source>
        <dbReference type="Google" id="ProtNLM"/>
    </source>
</evidence>